<proteinExistence type="predicted"/>
<evidence type="ECO:0000313" key="6">
    <source>
        <dbReference type="EMBL" id="VEI68331.1"/>
    </source>
</evidence>
<dbReference type="SUPFAM" id="SSF46894">
    <property type="entry name" value="C-terminal effector domain of the bipartite response regulators"/>
    <property type="match status" value="1"/>
</dbReference>
<organism evidence="6 7">
    <name type="scientific">Serratia rubidaea</name>
    <name type="common">Serratia marinorubra</name>
    <dbReference type="NCBI Taxonomy" id="61652"/>
    <lineage>
        <taxon>Bacteria</taxon>
        <taxon>Pseudomonadati</taxon>
        <taxon>Pseudomonadota</taxon>
        <taxon>Gammaproteobacteria</taxon>
        <taxon>Enterobacterales</taxon>
        <taxon>Yersiniaceae</taxon>
        <taxon>Serratia</taxon>
    </lineage>
</organism>
<evidence type="ECO:0000256" key="1">
    <source>
        <dbReference type="ARBA" id="ARBA00023125"/>
    </source>
</evidence>
<feature type="domain" description="OmpR/PhoB-type" evidence="5">
    <location>
        <begin position="1"/>
        <end position="104"/>
    </location>
</feature>
<gene>
    <name evidence="6" type="ORF">NCTC10036_03273</name>
</gene>
<accession>A0A448SL22</accession>
<dbReference type="Proteomes" id="UP000281904">
    <property type="component" value="Chromosome"/>
</dbReference>
<dbReference type="SMART" id="SM00862">
    <property type="entry name" value="Trans_reg_C"/>
    <property type="match status" value="1"/>
</dbReference>
<dbReference type="GO" id="GO:0003677">
    <property type="term" value="F:DNA binding"/>
    <property type="evidence" value="ECO:0007669"/>
    <property type="project" value="UniProtKB-UniRule"/>
</dbReference>
<evidence type="ECO:0000256" key="3">
    <source>
        <dbReference type="SAM" id="MobiDB-lite"/>
    </source>
</evidence>
<evidence type="ECO:0000313" key="7">
    <source>
        <dbReference type="Proteomes" id="UP000281904"/>
    </source>
</evidence>
<keyword evidence="4" id="KW-0812">Transmembrane</keyword>
<dbReference type="Gene3D" id="1.10.10.10">
    <property type="entry name" value="Winged helix-like DNA-binding domain superfamily/Winged helix DNA-binding domain"/>
    <property type="match status" value="1"/>
</dbReference>
<dbReference type="PROSITE" id="PS51755">
    <property type="entry name" value="OMPR_PHOB"/>
    <property type="match status" value="1"/>
</dbReference>
<feature type="compositionally biased region" description="Basic and acidic residues" evidence="3">
    <location>
        <begin position="152"/>
        <end position="167"/>
    </location>
</feature>
<keyword evidence="1 2" id="KW-0238">DNA-binding</keyword>
<dbReference type="InterPro" id="IPR001867">
    <property type="entry name" value="OmpR/PhoB-type_DNA-bd"/>
</dbReference>
<dbReference type="InterPro" id="IPR016032">
    <property type="entry name" value="Sig_transdc_resp-reg_C-effctor"/>
</dbReference>
<keyword evidence="4" id="KW-1133">Transmembrane helix</keyword>
<dbReference type="RefSeq" id="WP_126531951.1">
    <property type="nucleotide sequence ID" value="NZ_JAMWJM010000002.1"/>
</dbReference>
<dbReference type="EMBL" id="LR134493">
    <property type="protein sequence ID" value="VEI68331.1"/>
    <property type="molecule type" value="Genomic_DNA"/>
</dbReference>
<feature type="DNA-binding region" description="OmpR/PhoB-type" evidence="2">
    <location>
        <begin position="1"/>
        <end position="104"/>
    </location>
</feature>
<sequence>MKYIINLVIVYTPSEKTLALHNDPSQKVNLSNPANRLLLELIKFNGTTLEREVLLRNVWEDYGFTGSNSNLNTYISELRKSFSSLSENIKIITTVPKLGFRLDAQIEPALHTGSHEETYSDADAVAQCATSPPQDASEEQEEWEEQENAISEDEKHINDKQYHDGHNETTAAEGRTSSAGSLPWRRRSYKIGVVMAMVFAFIAWLGYDYIHTPRQLKIVPEPYSYLFTLGSCEVYSLDYKNAYGKNAQIAMAKQDIAEEKLDCQHIKNVIFYKKMWAEDKFNEVTFMGVCSVTTTEKYERCFTIKNYAGN</sequence>
<evidence type="ECO:0000256" key="2">
    <source>
        <dbReference type="PROSITE-ProRule" id="PRU01091"/>
    </source>
</evidence>
<dbReference type="InterPro" id="IPR036388">
    <property type="entry name" value="WH-like_DNA-bd_sf"/>
</dbReference>
<dbReference type="AlphaFoldDB" id="A0A448SL22"/>
<dbReference type="GO" id="GO:0000160">
    <property type="term" value="P:phosphorelay signal transduction system"/>
    <property type="evidence" value="ECO:0007669"/>
    <property type="project" value="InterPro"/>
</dbReference>
<protein>
    <submittedName>
        <fullName evidence="6">DNA-binding transcriptional activator CadC</fullName>
    </submittedName>
</protein>
<reference evidence="6 7" key="1">
    <citation type="submission" date="2018-12" db="EMBL/GenBank/DDBJ databases">
        <authorList>
            <consortium name="Pathogen Informatics"/>
        </authorList>
    </citation>
    <scope>NUCLEOTIDE SEQUENCE [LARGE SCALE GENOMIC DNA]</scope>
    <source>
        <strain evidence="6 7">NCTC10036</strain>
    </source>
</reference>
<feature type="transmembrane region" description="Helical" evidence="4">
    <location>
        <begin position="191"/>
        <end position="210"/>
    </location>
</feature>
<keyword evidence="4" id="KW-0472">Membrane</keyword>
<evidence type="ECO:0000256" key="4">
    <source>
        <dbReference type="SAM" id="Phobius"/>
    </source>
</evidence>
<dbReference type="Pfam" id="PF00486">
    <property type="entry name" value="Trans_reg_C"/>
    <property type="match status" value="1"/>
</dbReference>
<dbReference type="CDD" id="cd00383">
    <property type="entry name" value="trans_reg_C"/>
    <property type="match status" value="1"/>
</dbReference>
<feature type="region of interest" description="Disordered" evidence="3">
    <location>
        <begin position="127"/>
        <end position="180"/>
    </location>
</feature>
<feature type="compositionally biased region" description="Acidic residues" evidence="3">
    <location>
        <begin position="136"/>
        <end position="151"/>
    </location>
</feature>
<name>A0A448SL22_SERRU</name>
<evidence type="ECO:0000259" key="5">
    <source>
        <dbReference type="PROSITE" id="PS51755"/>
    </source>
</evidence>
<dbReference type="GO" id="GO:0006355">
    <property type="term" value="P:regulation of DNA-templated transcription"/>
    <property type="evidence" value="ECO:0007669"/>
    <property type="project" value="InterPro"/>
</dbReference>